<dbReference type="SMART" id="SM00646">
    <property type="entry name" value="Ami_3"/>
    <property type="match status" value="1"/>
</dbReference>
<dbReference type="CDD" id="cd02696">
    <property type="entry name" value="MurNAc-LAA"/>
    <property type="match status" value="1"/>
</dbReference>
<comment type="caution">
    <text evidence="4">The sequence shown here is derived from an EMBL/GenBank/DDBJ whole genome shotgun (WGS) entry which is preliminary data.</text>
</comment>
<dbReference type="Gene3D" id="3.40.630.40">
    <property type="entry name" value="Zn-dependent exopeptidases"/>
    <property type="match status" value="1"/>
</dbReference>
<feature type="domain" description="GW" evidence="3">
    <location>
        <begin position="54"/>
        <end position="132"/>
    </location>
</feature>
<dbReference type="Pfam" id="PF13457">
    <property type="entry name" value="GW"/>
    <property type="match status" value="7"/>
</dbReference>
<evidence type="ECO:0000256" key="2">
    <source>
        <dbReference type="ARBA" id="ARBA00022801"/>
    </source>
</evidence>
<keyword evidence="1" id="KW-0732">Signal</keyword>
<dbReference type="RefSeq" id="WP_170100159.1">
    <property type="nucleotide sequence ID" value="NZ_QAOM01000002.1"/>
</dbReference>
<dbReference type="PROSITE" id="PS51780">
    <property type="entry name" value="GW"/>
    <property type="match status" value="7"/>
</dbReference>
<dbReference type="GO" id="GO:0008745">
    <property type="term" value="F:N-acetylmuramoyl-L-alanine amidase activity"/>
    <property type="evidence" value="ECO:0007669"/>
    <property type="project" value="InterPro"/>
</dbReference>
<dbReference type="SUPFAM" id="SSF82057">
    <property type="entry name" value="Prokaryotic SH3-related domain"/>
    <property type="match status" value="7"/>
</dbReference>
<evidence type="ECO:0000256" key="1">
    <source>
        <dbReference type="ARBA" id="ARBA00022729"/>
    </source>
</evidence>
<dbReference type="Pfam" id="PF01520">
    <property type="entry name" value="Amidase_3"/>
    <property type="match status" value="1"/>
</dbReference>
<dbReference type="PANTHER" id="PTHR30404:SF0">
    <property type="entry name" value="N-ACETYLMURAMOYL-L-ALANINE AMIDASE AMIC"/>
    <property type="match status" value="1"/>
</dbReference>
<feature type="domain" description="GW" evidence="3">
    <location>
        <begin position="137"/>
        <end position="215"/>
    </location>
</feature>
<reference evidence="4 5" key="1">
    <citation type="submission" date="2018-04" db="EMBL/GenBank/DDBJ databases">
        <title>Genomic Encyclopedia of Archaeal and Bacterial Type Strains, Phase II (KMG-II): from individual species to whole genera.</title>
        <authorList>
            <person name="Goeker M."/>
        </authorList>
    </citation>
    <scope>NUCLEOTIDE SEQUENCE [LARGE SCALE GENOMIC DNA]</scope>
    <source>
        <strain evidence="4 5">DSM 18806</strain>
    </source>
</reference>
<protein>
    <submittedName>
        <fullName evidence="4">N-acetylmuramoyl-L-alanine amidase</fullName>
    </submittedName>
</protein>
<dbReference type="SUPFAM" id="SSF53187">
    <property type="entry name" value="Zn-dependent exopeptidases"/>
    <property type="match status" value="1"/>
</dbReference>
<dbReference type="InterPro" id="IPR025987">
    <property type="entry name" value="GW_dom"/>
</dbReference>
<dbReference type="InterPro" id="IPR050695">
    <property type="entry name" value="N-acetylmuramoyl_amidase_3"/>
</dbReference>
<dbReference type="InterPro" id="IPR038200">
    <property type="entry name" value="GW_dom_sf"/>
</dbReference>
<dbReference type="Proteomes" id="UP000244161">
    <property type="component" value="Unassembled WGS sequence"/>
</dbReference>
<evidence type="ECO:0000313" key="5">
    <source>
        <dbReference type="Proteomes" id="UP000244161"/>
    </source>
</evidence>
<feature type="domain" description="GW" evidence="3">
    <location>
        <begin position="220"/>
        <end position="298"/>
    </location>
</feature>
<feature type="domain" description="GW" evidence="3">
    <location>
        <begin position="386"/>
        <end position="464"/>
    </location>
</feature>
<dbReference type="AlphaFoldDB" id="A0A2T5IQF5"/>
<keyword evidence="2" id="KW-0378">Hydrolase</keyword>
<gene>
    <name evidence="4" type="ORF">C8U37_102149</name>
</gene>
<name>A0A2T5IQF5_9LACT</name>
<dbReference type="Gene3D" id="2.30.30.170">
    <property type="match status" value="7"/>
</dbReference>
<feature type="domain" description="GW" evidence="3">
    <location>
        <begin position="469"/>
        <end position="547"/>
    </location>
</feature>
<evidence type="ECO:0000259" key="3">
    <source>
        <dbReference type="PROSITE" id="PS51780"/>
    </source>
</evidence>
<evidence type="ECO:0000313" key="4">
    <source>
        <dbReference type="EMBL" id="PTQ86046.1"/>
    </source>
</evidence>
<dbReference type="GO" id="GO:0030288">
    <property type="term" value="C:outer membrane-bounded periplasmic space"/>
    <property type="evidence" value="ECO:0007669"/>
    <property type="project" value="TreeGrafter"/>
</dbReference>
<organism evidence="4 5">
    <name type="scientific">Trichococcus patagoniensis</name>
    <dbReference type="NCBI Taxonomy" id="382641"/>
    <lineage>
        <taxon>Bacteria</taxon>
        <taxon>Bacillati</taxon>
        <taxon>Bacillota</taxon>
        <taxon>Bacilli</taxon>
        <taxon>Lactobacillales</taxon>
        <taxon>Carnobacteriaceae</taxon>
        <taxon>Trichococcus</taxon>
    </lineage>
</organism>
<accession>A0A2T5IQF5</accession>
<proteinExistence type="predicted"/>
<dbReference type="InterPro" id="IPR002508">
    <property type="entry name" value="MurNAc-LAA_cat"/>
</dbReference>
<sequence>MKRMFHNNAWDWRRASMVGAVLLALGTFNIPVAKATDIDGVTAVSETAYVQILSTTTVNYEATVTRGIDGINTLPWGTQGYQTIGSSSSYLGKTVTVSQEKLTDNGVTWTLISLDGKEIGWIAKDALTEPTYLAVLSTTTVDYPATITRGTDAINTAPWGTKGFKTLSHSAAYLGKSVTVSQEKVLENGVTWALISLDGTQLGWIAKDALTEPTYLSVLSTTTVDYPATITRGTDAINTAPWGTRGFKILGQSAAYLGKSVIVSQEKVVENGVIWALISLNGTQLGWIAKDALTEPTYVQILSTTNVDYEATIIRNSDAINSQPWGTKGYKTVSNSSTYVNKQVTVSQEKVADNGVTWAFITLDGIQLGWIAKDALKPVIYVQILSTTDVNYPATVTRGGDGINTQPWGTRGYQTIGTSSDYLGKQVTVIQEKVADNGVTWAFLSIDGNQIGWIAKAALTEPSYVQVVSSKTVSYQATIFRGTDGINTLPWGMKGYKTIGYSYTYLGQKVTVSKEQVTDNGVTWALISINGKELGWIAKDALFNKVVTTTDTFYKATITRGTDGINSLPWGVEGYQTVGYTSSYLGSGVTVSQEKLTANGVRWALVSLNGKVLGWIAKDALTVAELNHTVFLDPGHGGWEAGATYSSVMEKNINLAVSNKVKANLEALGFTVIMSRITDTYVGLLERSEEANASGADIFVSIHHNAMPGNATVTGIETYYYQYDSDYPPIINEEMHNDPTRILESAHLASAIQNSLVVNTGAIDRGVRRNTFAVLRETAIPAVLLELGYMSSPTELAKLTTTSYQTTLAKAITVGIVAYFN</sequence>
<dbReference type="GO" id="GO:0009253">
    <property type="term" value="P:peptidoglycan catabolic process"/>
    <property type="evidence" value="ECO:0007669"/>
    <property type="project" value="InterPro"/>
</dbReference>
<dbReference type="EMBL" id="QAOM01000002">
    <property type="protein sequence ID" value="PTQ86046.1"/>
    <property type="molecule type" value="Genomic_DNA"/>
</dbReference>
<keyword evidence="5" id="KW-1185">Reference proteome</keyword>
<feature type="domain" description="GW" evidence="3">
    <location>
        <begin position="548"/>
        <end position="626"/>
    </location>
</feature>
<dbReference type="PANTHER" id="PTHR30404">
    <property type="entry name" value="N-ACETYLMURAMOYL-L-ALANINE AMIDASE"/>
    <property type="match status" value="1"/>
</dbReference>
<feature type="domain" description="GW" evidence="3">
    <location>
        <begin position="303"/>
        <end position="381"/>
    </location>
</feature>